<feature type="domain" description="GDPGP1-like C-terminal" evidence="20">
    <location>
        <begin position="969"/>
        <end position="1120"/>
    </location>
</feature>
<protein>
    <recommendedName>
        <fullName evidence="7">GDP-D-glucose phosphorylase 1</fullName>
        <ecNumber evidence="6">2.7.7.78</ecNumber>
    </recommendedName>
</protein>
<evidence type="ECO:0000256" key="13">
    <source>
        <dbReference type="ARBA" id="ARBA00022695"/>
    </source>
</evidence>
<evidence type="ECO:0000256" key="3">
    <source>
        <dbReference type="ARBA" id="ARBA00004167"/>
    </source>
</evidence>
<dbReference type="EMBL" id="JADGMS010000017">
    <property type="protein sequence ID" value="KAF9664052.1"/>
    <property type="molecule type" value="Genomic_DNA"/>
</dbReference>
<dbReference type="Gene3D" id="3.80.10.10">
    <property type="entry name" value="Ribonuclease Inhibitor"/>
    <property type="match status" value="3"/>
</dbReference>
<dbReference type="GO" id="GO:0006006">
    <property type="term" value="P:glucose metabolic process"/>
    <property type="evidence" value="ECO:0007669"/>
    <property type="project" value="TreeGrafter"/>
</dbReference>
<name>A0A835J3U9_9ROSI</name>
<dbReference type="FunFam" id="3.80.10.10:FF:000539">
    <property type="entry name" value="LRR receptor-like serine/threonine-protein kinase EFR"/>
    <property type="match status" value="1"/>
</dbReference>
<evidence type="ECO:0000313" key="22">
    <source>
        <dbReference type="EMBL" id="KAF9664052.1"/>
    </source>
</evidence>
<keyword evidence="17" id="KW-1133">Transmembrane helix</keyword>
<evidence type="ECO:0000256" key="2">
    <source>
        <dbReference type="ARBA" id="ARBA00003049"/>
    </source>
</evidence>
<gene>
    <name evidence="22" type="ORF">SADUNF_Sadunf17G0116000</name>
</gene>
<comment type="catalytic activity">
    <reaction evidence="1">
        <text>GDP-alpha-D-glucose + phosphate = alpha-D-glucose 1-phosphate + GDP + H(+)</text>
        <dbReference type="Rhea" id="RHEA:30387"/>
        <dbReference type="ChEBI" id="CHEBI:15378"/>
        <dbReference type="ChEBI" id="CHEBI:43474"/>
        <dbReference type="ChEBI" id="CHEBI:58189"/>
        <dbReference type="ChEBI" id="CHEBI:58601"/>
        <dbReference type="ChEBI" id="CHEBI:62230"/>
        <dbReference type="EC" id="2.7.7.78"/>
    </reaction>
</comment>
<evidence type="ECO:0000256" key="14">
    <source>
        <dbReference type="ARBA" id="ARBA00022737"/>
    </source>
</evidence>
<keyword evidence="10" id="KW-0344">Guanine-nucleotide releasing factor</keyword>
<keyword evidence="8" id="KW-0963">Cytoplasm</keyword>
<evidence type="ECO:0000256" key="16">
    <source>
        <dbReference type="ARBA" id="ARBA00022801"/>
    </source>
</evidence>
<dbReference type="InterPro" id="IPR058865">
    <property type="entry name" value="GDPGP1_C"/>
</dbReference>
<dbReference type="GO" id="GO:0080048">
    <property type="term" value="F:GDP-D-glucose phosphorylase activity"/>
    <property type="evidence" value="ECO:0007669"/>
    <property type="project" value="UniProtKB-EC"/>
</dbReference>
<dbReference type="FunFam" id="3.80.10.10:FF:000095">
    <property type="entry name" value="LRR receptor-like serine/threonine-protein kinase GSO1"/>
    <property type="match status" value="1"/>
</dbReference>
<organism evidence="22 23">
    <name type="scientific">Salix dunnii</name>
    <dbReference type="NCBI Taxonomy" id="1413687"/>
    <lineage>
        <taxon>Eukaryota</taxon>
        <taxon>Viridiplantae</taxon>
        <taxon>Streptophyta</taxon>
        <taxon>Embryophyta</taxon>
        <taxon>Tracheophyta</taxon>
        <taxon>Spermatophyta</taxon>
        <taxon>Magnoliopsida</taxon>
        <taxon>eudicotyledons</taxon>
        <taxon>Gunneridae</taxon>
        <taxon>Pentapetalae</taxon>
        <taxon>rosids</taxon>
        <taxon>fabids</taxon>
        <taxon>Malpighiales</taxon>
        <taxon>Salicaceae</taxon>
        <taxon>Saliceae</taxon>
        <taxon>Salix</taxon>
    </lineage>
</organism>
<dbReference type="SMART" id="SM00369">
    <property type="entry name" value="LRR_TYP"/>
    <property type="match status" value="7"/>
</dbReference>
<evidence type="ECO:0000256" key="12">
    <source>
        <dbReference type="ARBA" id="ARBA00022692"/>
    </source>
</evidence>
<dbReference type="GO" id="GO:0005085">
    <property type="term" value="F:guanyl-nucleotide exchange factor activity"/>
    <property type="evidence" value="ECO:0007669"/>
    <property type="project" value="UniProtKB-KW"/>
</dbReference>
<evidence type="ECO:0000256" key="19">
    <source>
        <dbReference type="SAM" id="SignalP"/>
    </source>
</evidence>
<dbReference type="Pfam" id="PF12799">
    <property type="entry name" value="LRR_4"/>
    <property type="match status" value="1"/>
</dbReference>
<accession>A0A835J3U9</accession>
<dbReference type="InterPro" id="IPR025875">
    <property type="entry name" value="Leu-rich_rpt_4"/>
</dbReference>
<keyword evidence="15" id="KW-0547">Nucleotide-binding</keyword>
<feature type="signal peptide" evidence="19">
    <location>
        <begin position="1"/>
        <end position="31"/>
    </location>
</feature>
<dbReference type="InterPro" id="IPR001611">
    <property type="entry name" value="Leu-rich_rpt"/>
</dbReference>
<keyword evidence="23" id="KW-1185">Reference proteome</keyword>
<dbReference type="PANTHER" id="PTHR20884">
    <property type="entry name" value="GDP-D-GLUCOSE PHOSPHORYLASE 1"/>
    <property type="match status" value="1"/>
</dbReference>
<dbReference type="OrthoDB" id="1394818at2759"/>
<keyword evidence="9" id="KW-0433">Leucine-rich repeat</keyword>
<keyword evidence="18" id="KW-0472">Membrane</keyword>
<feature type="domain" description="GDPGP1-like N-terminal" evidence="21">
    <location>
        <begin position="788"/>
        <end position="962"/>
    </location>
</feature>
<evidence type="ECO:0000256" key="8">
    <source>
        <dbReference type="ARBA" id="ARBA00022490"/>
    </source>
</evidence>
<sequence>MSNFVHPCILHFLPPLFFVLVLLLCASYQSASVDLNREDKASLLLFRSWIQDPVHGLSTWFGSNCTSWTGLVCQNHTGQVISINLRNLNLSGHIHPNLCNLLFLETLILSENGFTGQIPLCFGRLQNLKTLDLSHNRFGGAVPDSLMRLGQLKELILNGNHDLGGVVPWWVGNFSTNMEILDLGFNSFHGTIPESLFYSKSLKYLDLGNNYLSGDLHDFFQPLVFLNLSSNSLSGTLPCFSASIRSLTVLNLAVNSIEGGIPTCIASLEELTHLNLSSNHLNFAISPRLVFSEKLLALDLSFNDLSGPLPTKIAETTEKSGLVLLDLSHNCFSGGIPLKITELKSLQALFLSHNLLTGEIPARIGNLTYLQVIDLSRNSLSGSIPLNIVGCFQLLALVLNNNNLSGQIQPELDALDSLKVLDISNNGISGEIPLTLAGCKSLEIVDFSSNNLSGNLNDAITKWSNLRYLSLARNKFSGSLPSWLFTFEEIQMMDFSGNKFSGLLPNGNFNISSEFNNGDVRGLPAESFLAIRNIEIKISVLVVDNSELSFNYHLSSNVGIDLSDNLLHGEIPRGLFGLQGLEYLNLSYNSLGGQVPSLEKMQRLRALDLSHNSLSGQTPGNISRLKELILLNFSYNSLSGFVPWKEGYGRFPGAFVGNPDLCVESRRVKCDSGSLPTVPGKSFEETEGPISVWIFCISAFVSLGIFVFDQNNIYIYIKMLTIKKVPTVVSNYQENSEKGFEGCGRNCLGKCCLPVSKLPLYAFKEYESNLIGNSVEKSSEEQPQICFLHNLLLGQWEDRMSRGLFRYDVTACDTKIIPGRYGFIAQLNKGRHLKKRPTEFRVDKVLQDFDETKFNFTKVGQEEVLFRFEKSNDHKRCFFPCAPPATADSSSSSVVAINVSPIEYGHVLLIPQVLKCLPQKIDDGSFLLALHLAIEAADPFFRVGYNSLGAFATINHLHFQAYYLAASFPVEKALTRRIMTMKGLQDKGVIISQLLNYPVRGLVFEGGNTIQGLSDSVASSCIFLQNNNIPFNVLIADCGRRIFLFPQCYAEKQACGEASQELLDTQVNPAVWEISGHIVLKRQEDFDDASETCAWRILAEVSLSNKRFNEVKAHILEAAGFQTDTEEKNNNHEGESILDQPSPKAVAHLPQDCMVFH</sequence>
<dbReference type="GO" id="GO:0016787">
    <property type="term" value="F:hydrolase activity"/>
    <property type="evidence" value="ECO:0007669"/>
    <property type="project" value="UniProtKB-KW"/>
</dbReference>
<keyword evidence="14" id="KW-0677">Repeat</keyword>
<evidence type="ECO:0000256" key="6">
    <source>
        <dbReference type="ARBA" id="ARBA00012507"/>
    </source>
</evidence>
<evidence type="ECO:0000259" key="20">
    <source>
        <dbReference type="Pfam" id="PF26216"/>
    </source>
</evidence>
<comment type="similarity">
    <text evidence="5">Belongs to the GDPGP1 family.</text>
</comment>
<evidence type="ECO:0000256" key="10">
    <source>
        <dbReference type="ARBA" id="ARBA00022658"/>
    </source>
</evidence>
<dbReference type="Proteomes" id="UP000657918">
    <property type="component" value="Unassembled WGS sequence"/>
</dbReference>
<dbReference type="SUPFAM" id="SSF52058">
    <property type="entry name" value="L domain-like"/>
    <property type="match status" value="1"/>
</dbReference>
<dbReference type="PANTHER" id="PTHR20884:SF8">
    <property type="entry name" value="GDP-D-GLUCOSE PHOSPHORYLASE 1"/>
    <property type="match status" value="1"/>
</dbReference>
<evidence type="ECO:0000256" key="4">
    <source>
        <dbReference type="ARBA" id="ARBA00004496"/>
    </source>
</evidence>
<keyword evidence="11" id="KW-0808">Transferase</keyword>
<dbReference type="InterPro" id="IPR026506">
    <property type="entry name" value="GDPGP"/>
</dbReference>
<keyword evidence="19" id="KW-0732">Signal</keyword>
<dbReference type="InterPro" id="IPR058866">
    <property type="entry name" value="GDPGP1_N"/>
</dbReference>
<keyword evidence="16" id="KW-0378">Hydrolase</keyword>
<comment type="caution">
    <text evidence="22">The sequence shown here is derived from an EMBL/GenBank/DDBJ whole genome shotgun (WGS) entry which is preliminary data.</text>
</comment>
<dbReference type="Pfam" id="PF26216">
    <property type="entry name" value="GDPGP1_C"/>
    <property type="match status" value="1"/>
</dbReference>
<dbReference type="GO" id="GO:0016020">
    <property type="term" value="C:membrane"/>
    <property type="evidence" value="ECO:0007669"/>
    <property type="project" value="UniProtKB-SubCell"/>
</dbReference>
<evidence type="ECO:0000256" key="15">
    <source>
        <dbReference type="ARBA" id="ARBA00022741"/>
    </source>
</evidence>
<dbReference type="GO" id="GO:0005737">
    <property type="term" value="C:cytoplasm"/>
    <property type="evidence" value="ECO:0007669"/>
    <property type="project" value="UniProtKB-SubCell"/>
</dbReference>
<dbReference type="InterPro" id="IPR032675">
    <property type="entry name" value="LRR_dom_sf"/>
</dbReference>
<dbReference type="EC" id="2.7.7.78" evidence="6"/>
<evidence type="ECO:0000256" key="18">
    <source>
        <dbReference type="ARBA" id="ARBA00023136"/>
    </source>
</evidence>
<evidence type="ECO:0000256" key="9">
    <source>
        <dbReference type="ARBA" id="ARBA00022614"/>
    </source>
</evidence>
<evidence type="ECO:0000256" key="17">
    <source>
        <dbReference type="ARBA" id="ARBA00022989"/>
    </source>
</evidence>
<keyword evidence="13" id="KW-0548">Nucleotidyltransferase</keyword>
<evidence type="ECO:0000313" key="23">
    <source>
        <dbReference type="Proteomes" id="UP000657918"/>
    </source>
</evidence>
<dbReference type="InterPro" id="IPR003591">
    <property type="entry name" value="Leu-rich_rpt_typical-subtyp"/>
</dbReference>
<dbReference type="Pfam" id="PF13855">
    <property type="entry name" value="LRR_8"/>
    <property type="match status" value="1"/>
</dbReference>
<evidence type="ECO:0000256" key="11">
    <source>
        <dbReference type="ARBA" id="ARBA00022679"/>
    </source>
</evidence>
<proteinExistence type="inferred from homology"/>
<comment type="subcellular location">
    <subcellularLocation>
        <location evidence="4">Cytoplasm</location>
    </subcellularLocation>
    <subcellularLocation>
        <location evidence="3">Membrane</location>
        <topology evidence="3">Single-pass membrane protein</topology>
    </subcellularLocation>
</comment>
<dbReference type="Pfam" id="PF00560">
    <property type="entry name" value="LRR_1"/>
    <property type="match status" value="6"/>
</dbReference>
<dbReference type="FunFam" id="3.80.10.10:FF:000383">
    <property type="entry name" value="Leucine-rich repeat receptor protein kinase EMS1"/>
    <property type="match status" value="1"/>
</dbReference>
<dbReference type="GO" id="GO:0000166">
    <property type="term" value="F:nucleotide binding"/>
    <property type="evidence" value="ECO:0007669"/>
    <property type="project" value="UniProtKB-KW"/>
</dbReference>
<dbReference type="SUPFAM" id="SSF52047">
    <property type="entry name" value="RNI-like"/>
    <property type="match status" value="1"/>
</dbReference>
<feature type="chain" id="PRO_5032652827" description="GDP-D-glucose phosphorylase 1" evidence="19">
    <location>
        <begin position="32"/>
        <end position="1157"/>
    </location>
</feature>
<comment type="function">
    <text evidence="2">Specific and highly efficient GDP-D-glucose phosphorylase regulating the levels of GDP-D-glucose in cells.</text>
</comment>
<dbReference type="AlphaFoldDB" id="A0A835J3U9"/>
<keyword evidence="12" id="KW-0812">Transmembrane</keyword>
<dbReference type="Pfam" id="PF26217">
    <property type="entry name" value="GDPGP1_N"/>
    <property type="match status" value="1"/>
</dbReference>
<evidence type="ECO:0000256" key="1">
    <source>
        <dbReference type="ARBA" id="ARBA00000063"/>
    </source>
</evidence>
<reference evidence="22 23" key="1">
    <citation type="submission" date="2020-10" db="EMBL/GenBank/DDBJ databases">
        <title>Plant Genome Project.</title>
        <authorList>
            <person name="Zhang R.-G."/>
        </authorList>
    </citation>
    <scope>NUCLEOTIDE SEQUENCE [LARGE SCALE GENOMIC DNA]</scope>
    <source>
        <strain evidence="22">FAFU-HL-1</strain>
        <tissue evidence="22">Leaf</tissue>
    </source>
</reference>
<evidence type="ECO:0000256" key="5">
    <source>
        <dbReference type="ARBA" id="ARBA00006451"/>
    </source>
</evidence>
<evidence type="ECO:0000259" key="21">
    <source>
        <dbReference type="Pfam" id="PF26217"/>
    </source>
</evidence>
<evidence type="ECO:0000256" key="7">
    <source>
        <dbReference type="ARBA" id="ARBA00018857"/>
    </source>
</evidence>